<dbReference type="EMBL" id="BANC01000030">
    <property type="protein sequence ID" value="GAN79804.1"/>
    <property type="molecule type" value="Genomic_DNA"/>
</dbReference>
<comment type="caution">
    <text evidence="2">The sequence shown here is derived from an EMBL/GenBank/DDBJ whole genome shotgun (WGS) entry which is preliminary data.</text>
</comment>
<dbReference type="SUPFAM" id="SSF56747">
    <property type="entry name" value="Prim-pol domain"/>
    <property type="match status" value="1"/>
</dbReference>
<evidence type="ECO:0000259" key="1">
    <source>
        <dbReference type="SMART" id="SM00943"/>
    </source>
</evidence>
<protein>
    <submittedName>
        <fullName evidence="2">DNA recombinase/resolvase</fullName>
    </submittedName>
</protein>
<evidence type="ECO:0000313" key="2">
    <source>
        <dbReference type="EMBL" id="GAN79804.1"/>
    </source>
</evidence>
<name>A0A0D6PG37_9PROT</name>
<dbReference type="Proteomes" id="UP000032668">
    <property type="component" value="Unassembled WGS sequence"/>
</dbReference>
<organism evidence="2 3">
    <name type="scientific">Acidocella aminolytica 101 = DSM 11237</name>
    <dbReference type="NCBI Taxonomy" id="1120923"/>
    <lineage>
        <taxon>Bacteria</taxon>
        <taxon>Pseudomonadati</taxon>
        <taxon>Pseudomonadota</taxon>
        <taxon>Alphaproteobacteria</taxon>
        <taxon>Acetobacterales</taxon>
        <taxon>Acidocellaceae</taxon>
        <taxon>Acidocella</taxon>
    </lineage>
</organism>
<accession>A0A0D6PG37</accession>
<keyword evidence="3" id="KW-1185">Reference proteome</keyword>
<feature type="domain" description="DNA primase/polymerase bifunctional N-terminal" evidence="1">
    <location>
        <begin position="8"/>
        <end position="179"/>
    </location>
</feature>
<dbReference type="OrthoDB" id="123525at2"/>
<dbReference type="CDD" id="cd04859">
    <property type="entry name" value="Prim_Pol"/>
    <property type="match status" value="1"/>
</dbReference>
<dbReference type="Pfam" id="PF09250">
    <property type="entry name" value="Prim-Pol"/>
    <property type="match status" value="1"/>
</dbReference>
<evidence type="ECO:0000313" key="3">
    <source>
        <dbReference type="Proteomes" id="UP000032668"/>
    </source>
</evidence>
<dbReference type="AlphaFoldDB" id="A0A0D6PG37"/>
<dbReference type="InterPro" id="IPR015330">
    <property type="entry name" value="DNA_primase/pol_bifunc_N"/>
</dbReference>
<gene>
    <name evidence="2" type="ORF">Aam_030_037</name>
</gene>
<reference evidence="2 3" key="1">
    <citation type="submission" date="2012-11" db="EMBL/GenBank/DDBJ databases">
        <title>Whole genome sequence of Acidocella aminolytica 101 = DSM 11237.</title>
        <authorList>
            <person name="Azuma Y."/>
            <person name="Higashiura N."/>
            <person name="Hirakawa H."/>
            <person name="Matsushita K."/>
        </authorList>
    </citation>
    <scope>NUCLEOTIDE SEQUENCE [LARGE SCALE GENOMIC DNA]</scope>
    <source>
        <strain evidence="3">101 / DSM 11237</strain>
    </source>
</reference>
<proteinExistence type="predicted"/>
<dbReference type="SMART" id="SM00943">
    <property type="entry name" value="Prim-Pol"/>
    <property type="match status" value="1"/>
</dbReference>
<dbReference type="RefSeq" id="WP_048878239.1">
    <property type="nucleotide sequence ID" value="NZ_BANC01000030.1"/>
</dbReference>
<sequence length="289" mass="31561">MTALPQEIEALALLGWRLYPASTRSRAALVSQFKDGAKPHELATHDLDQLETWARRFPGCNWRVVMEGSGIIGLDVDAPGDDHNGDGITALRDLVAKNTPLPPRPTTRSGSGGFALFFRDNGAPICRRSGWPVAGLDPRAGPLTVTVPPSTHLRTRNAYRWAPGLAPWECPLPEAPAWLLKALAPPPEPPIPKRMQQRPATEPRARRRLERAVDNVQYAKPGTRNAELNRQSYAVGRYVGAGLLDQNYVISVLYTIARKSGLADKEARDTIRSGMASGVRNPVTTTGNE</sequence>
<dbReference type="STRING" id="1120923.SAMN02746095_02994"/>